<keyword evidence="3" id="KW-1185">Reference proteome</keyword>
<sequence length="137" mass="15040">MTRLGLFAVAASMAFASLSGCAPAFTTTTNADVRVPENLRRDVRIQKPIDQVYANIATYAGECQPVGSVVLSPDKTKITITETAFGPQMRSVYMVVDIQAMGKDAIAFKGYSYYNFSMWQQRLDTVLKAINDPKKCA</sequence>
<gene>
    <name evidence="2" type="ordered locus">RALTA_B0952</name>
</gene>
<dbReference type="HOGENOM" id="CLU_1861868_0_0_4"/>
<evidence type="ECO:0000313" key="2">
    <source>
        <dbReference type="EMBL" id="CAQ71563.1"/>
    </source>
</evidence>
<dbReference type="PROSITE" id="PS51257">
    <property type="entry name" value="PROKAR_LIPOPROTEIN"/>
    <property type="match status" value="1"/>
</dbReference>
<feature type="chain" id="PRO_5002797924" description="Lipoprotein" evidence="1">
    <location>
        <begin position="25"/>
        <end position="137"/>
    </location>
</feature>
<feature type="signal peptide" evidence="1">
    <location>
        <begin position="1"/>
        <end position="24"/>
    </location>
</feature>
<evidence type="ECO:0000256" key="1">
    <source>
        <dbReference type="SAM" id="SignalP"/>
    </source>
</evidence>
<accession>B3R9I8</accession>
<name>B3R9I8_CUPTR</name>
<dbReference type="Proteomes" id="UP000001692">
    <property type="component" value="Chromosome 2"/>
</dbReference>
<reference evidence="2 3" key="1">
    <citation type="journal article" date="2008" name="Genome Res.">
        <title>Genome sequence of the beta-rhizobium Cupriavidus taiwanensis and comparative genomics of rhizobia.</title>
        <authorList>
            <person name="Amadou C."/>
            <person name="Pascal G."/>
            <person name="Mangenot S."/>
            <person name="Glew M."/>
            <person name="Bontemps C."/>
            <person name="Capela D."/>
            <person name="Carrere S."/>
            <person name="Cruveiller S."/>
            <person name="Dossat C."/>
            <person name="Lajus A."/>
            <person name="Marchetti M."/>
            <person name="Poinsot V."/>
            <person name="Rouy Z."/>
            <person name="Servin B."/>
            <person name="Saad M."/>
            <person name="Schenowitz C."/>
            <person name="Barbe V."/>
            <person name="Batut J."/>
            <person name="Medigue C."/>
            <person name="Masson-Boivin C."/>
        </authorList>
    </citation>
    <scope>NUCLEOTIDE SEQUENCE [LARGE SCALE GENOMIC DNA]</scope>
    <source>
        <strain evidence="3">DSM 17343 / BCRC 17206 / CCUG 44338 / CIP 107171 / LMG 19424 / R1</strain>
    </source>
</reference>
<proteinExistence type="predicted"/>
<organism evidence="2 3">
    <name type="scientific">Cupriavidus taiwanensis (strain DSM 17343 / BCRC 17206 / CCUG 44338 / CIP 107171 / LMG 19424 / R1)</name>
    <name type="common">Ralstonia taiwanensis (strain LMG 19424)</name>
    <dbReference type="NCBI Taxonomy" id="977880"/>
    <lineage>
        <taxon>Bacteria</taxon>
        <taxon>Pseudomonadati</taxon>
        <taxon>Pseudomonadota</taxon>
        <taxon>Betaproteobacteria</taxon>
        <taxon>Burkholderiales</taxon>
        <taxon>Burkholderiaceae</taxon>
        <taxon>Cupriavidus</taxon>
    </lineage>
</organism>
<dbReference type="RefSeq" id="WP_012355783.1">
    <property type="nucleotide sequence ID" value="NC_010530.1"/>
</dbReference>
<evidence type="ECO:0000313" key="3">
    <source>
        <dbReference type="Proteomes" id="UP000001692"/>
    </source>
</evidence>
<keyword evidence="1" id="KW-0732">Signal</keyword>
<evidence type="ECO:0008006" key="4">
    <source>
        <dbReference type="Google" id="ProtNLM"/>
    </source>
</evidence>
<dbReference type="AlphaFoldDB" id="B3R9I8"/>
<protein>
    <recommendedName>
        <fullName evidence="4">Lipoprotein</fullName>
    </recommendedName>
</protein>
<dbReference type="EMBL" id="CU633750">
    <property type="protein sequence ID" value="CAQ71563.1"/>
    <property type="molecule type" value="Genomic_DNA"/>
</dbReference>
<dbReference type="KEGG" id="cti:RALTA_B0952"/>
<dbReference type="GeneID" id="29764653"/>